<evidence type="ECO:0000256" key="2">
    <source>
        <dbReference type="SAM" id="MobiDB-lite"/>
    </source>
</evidence>
<reference evidence="3" key="1">
    <citation type="submission" date="2021-02" db="EMBL/GenBank/DDBJ databases">
        <authorList>
            <person name="Nowell W R."/>
        </authorList>
    </citation>
    <scope>NUCLEOTIDE SEQUENCE</scope>
</reference>
<keyword evidence="1" id="KW-0175">Coiled coil</keyword>
<comment type="caution">
    <text evidence="3">The sequence shown here is derived from an EMBL/GenBank/DDBJ whole genome shotgun (WGS) entry which is preliminary data.</text>
</comment>
<dbReference type="EMBL" id="CAJNRF010010389">
    <property type="protein sequence ID" value="CAF2120124.1"/>
    <property type="molecule type" value="Genomic_DNA"/>
</dbReference>
<feature type="coiled-coil region" evidence="1">
    <location>
        <begin position="448"/>
        <end position="566"/>
    </location>
</feature>
<dbReference type="Proteomes" id="UP000663856">
    <property type="component" value="Unassembled WGS sequence"/>
</dbReference>
<evidence type="ECO:0000313" key="3">
    <source>
        <dbReference type="EMBL" id="CAF2120124.1"/>
    </source>
</evidence>
<feature type="coiled-coil region" evidence="1">
    <location>
        <begin position="355"/>
        <end position="382"/>
    </location>
</feature>
<accession>A0A816VH95</accession>
<dbReference type="Gene3D" id="1.10.287.1490">
    <property type="match status" value="1"/>
</dbReference>
<feature type="coiled-coil region" evidence="1">
    <location>
        <begin position="710"/>
        <end position="769"/>
    </location>
</feature>
<feature type="region of interest" description="Disordered" evidence="2">
    <location>
        <begin position="62"/>
        <end position="81"/>
    </location>
</feature>
<proteinExistence type="predicted"/>
<evidence type="ECO:0000256" key="1">
    <source>
        <dbReference type="SAM" id="Coils"/>
    </source>
</evidence>
<feature type="coiled-coil region" evidence="1">
    <location>
        <begin position="641"/>
        <end position="675"/>
    </location>
</feature>
<evidence type="ECO:0000313" key="4">
    <source>
        <dbReference type="Proteomes" id="UP000663856"/>
    </source>
</evidence>
<sequence>MNQVFNNHDQYIELIKQTDRIAEVDHTEEIFVADQHSSSPSIIDEQLRELDTIVLNTSIMEPSAQQNPITPQPQRPNPSLQRSQSVSLTTSINVKNILSYQDVLNAIEREFHLRTGQEREIIMKLWLKGQTMISILQRFRYLLQDLNIDDTDFTEGLKKIRELINYAHRDVHYLREKTSMLENQNRFLDDEFRRQLDKIVQEKNDQINGLIRIIDQASLQSTQIKTSIDHENQPSGKYIYAGTICHKTSEELSKKFLQQNVELQRDLEAFRVKLEHIVTLINTKLDQEKVTSRLSSVSMIQTAFEQMQQTEMKLLELKLHSVSQQEENDLLKYLMEKSQNISDIEHSQLFAIIKQRSLEREIDLVRQELEITEKKTVEFEQKFEHSDETLRFLVETLKLKCDVLRKHIIACSQRLDEMNQLNLLKLQHESQIIKSKTQQEESSVKKRTMEIENELLQLRERYNELAEHSNALQSELTNARKQLNEREKLESSLSTDLEQERRRADVIESEFKSLKVKYEDVCERIRAATHQLDHVQIVLEQTSRRCEQLEKEKSEINAQSEYLTKNVVNVTAKYKDRLSTIKARLEQTDRDKRELLFRNEQCHLDIERLKDELIHQKEVVYEKDKIIQDMQFKNREIVLQRQSIEERISNEHKRLNELIEKNSHLEEELDRFRRIQLSENTIVRHVEISHDSLKHTDELKSQIDEFEQRFIEEKASKESLQVQMKILEEENTDLRDIMSQMRRRSQYGRKEEKDRNDEIHQLIARAELNARQYMTNLNLTSLTSHSNVVKIVPLSSTTKVS</sequence>
<protein>
    <submittedName>
        <fullName evidence="3">Uncharacterized protein</fullName>
    </submittedName>
</protein>
<name>A0A816VH95_9BILA</name>
<dbReference type="AlphaFoldDB" id="A0A816VH95"/>
<gene>
    <name evidence="3" type="ORF">WKI299_LOCUS24203</name>
</gene>
<organism evidence="3 4">
    <name type="scientific">Rotaria magnacalcarata</name>
    <dbReference type="NCBI Taxonomy" id="392030"/>
    <lineage>
        <taxon>Eukaryota</taxon>
        <taxon>Metazoa</taxon>
        <taxon>Spiralia</taxon>
        <taxon>Gnathifera</taxon>
        <taxon>Rotifera</taxon>
        <taxon>Eurotatoria</taxon>
        <taxon>Bdelloidea</taxon>
        <taxon>Philodinida</taxon>
        <taxon>Philodinidae</taxon>
        <taxon>Rotaria</taxon>
    </lineage>
</organism>